<gene>
    <name evidence="15" type="primary">GCGR</name>
</gene>
<evidence type="ECO:0000313" key="16">
    <source>
        <dbReference type="Proteomes" id="UP000000539"/>
    </source>
</evidence>
<name>A0A8V1ANB6_CHICK</name>
<dbReference type="AlphaFoldDB" id="A0A8V1ANB6"/>
<feature type="transmembrane region" description="Helical" evidence="12">
    <location>
        <begin position="345"/>
        <end position="366"/>
    </location>
</feature>
<dbReference type="FunCoup" id="A0A8V1ANB6">
    <property type="interactions" value="2"/>
</dbReference>
<evidence type="ECO:0000256" key="2">
    <source>
        <dbReference type="ARBA" id="ARBA00022692"/>
    </source>
</evidence>
<dbReference type="Pfam" id="PF00002">
    <property type="entry name" value="7tm_2"/>
    <property type="match status" value="1"/>
</dbReference>
<accession>A0A8V1ANB6</accession>
<dbReference type="GO" id="GO:0017046">
    <property type="term" value="F:peptide hormone binding"/>
    <property type="evidence" value="ECO:0000318"/>
    <property type="project" value="GO_Central"/>
</dbReference>
<keyword evidence="2 12" id="KW-0812">Transmembrane</keyword>
<evidence type="ECO:0000256" key="4">
    <source>
        <dbReference type="ARBA" id="ARBA00022989"/>
    </source>
</evidence>
<dbReference type="GO" id="GO:0004967">
    <property type="term" value="F:glucagon receptor activity"/>
    <property type="evidence" value="ECO:0000318"/>
    <property type="project" value="GO_Central"/>
</dbReference>
<dbReference type="GlyGen" id="A0A8V1ANB6">
    <property type="glycosylation" value="1 site"/>
</dbReference>
<evidence type="ECO:0000259" key="14">
    <source>
        <dbReference type="PROSITE" id="PS50261"/>
    </source>
</evidence>
<keyword evidence="10" id="KW-0807">Transducer</keyword>
<dbReference type="Ensembl" id="ENSGALT00010070984.1">
    <property type="protein sequence ID" value="ENSGALP00010043675.1"/>
    <property type="gene ID" value="ENSGALG00010029353.1"/>
</dbReference>
<dbReference type="GO" id="GO:0009267">
    <property type="term" value="P:cellular response to starvation"/>
    <property type="evidence" value="ECO:0007669"/>
    <property type="project" value="Ensembl"/>
</dbReference>
<dbReference type="PRINTS" id="PR01353">
    <property type="entry name" value="GLUCAGNFAMLY"/>
</dbReference>
<feature type="signal peptide" evidence="13">
    <location>
        <begin position="1"/>
        <end position="21"/>
    </location>
</feature>
<dbReference type="SUPFAM" id="SSF111418">
    <property type="entry name" value="Hormone receptor domain"/>
    <property type="match status" value="1"/>
</dbReference>
<keyword evidence="7" id="KW-1015">Disulfide bond</keyword>
<evidence type="ECO:0000256" key="10">
    <source>
        <dbReference type="ARBA" id="ARBA00023224"/>
    </source>
</evidence>
<dbReference type="Proteomes" id="UP000000539">
    <property type="component" value="Chromosome 18"/>
</dbReference>
<protein>
    <submittedName>
        <fullName evidence="15">Glucagon receptor</fullName>
    </submittedName>
</protein>
<keyword evidence="9" id="KW-0325">Glycoprotein</keyword>
<proteinExistence type="predicted"/>
<reference evidence="15" key="2">
    <citation type="submission" date="2025-08" db="UniProtKB">
        <authorList>
            <consortium name="Ensembl"/>
        </authorList>
    </citation>
    <scope>IDENTIFICATION</scope>
    <source>
        <strain evidence="15">broiler</strain>
    </source>
</reference>
<feature type="transmembrane region" description="Helical" evidence="12">
    <location>
        <begin position="263"/>
        <end position="283"/>
    </location>
</feature>
<dbReference type="InterPro" id="IPR003291">
    <property type="entry name" value="GPCR_2_glucagon_rcpt"/>
</dbReference>
<dbReference type="InterPro" id="IPR017981">
    <property type="entry name" value="GPCR_2-like_7TM"/>
</dbReference>
<feature type="chain" id="PRO_5036449933" evidence="13">
    <location>
        <begin position="22"/>
        <end position="500"/>
    </location>
</feature>
<evidence type="ECO:0000256" key="3">
    <source>
        <dbReference type="ARBA" id="ARBA00022729"/>
    </source>
</evidence>
<keyword evidence="4 12" id="KW-1133">Transmembrane helix</keyword>
<dbReference type="InterPro" id="IPR000832">
    <property type="entry name" value="GPCR_2_secretin-like"/>
</dbReference>
<feature type="transmembrane region" description="Helical" evidence="12">
    <location>
        <begin position="142"/>
        <end position="165"/>
    </location>
</feature>
<evidence type="ECO:0000256" key="6">
    <source>
        <dbReference type="ARBA" id="ARBA00023136"/>
    </source>
</evidence>
<comment type="subcellular location">
    <subcellularLocation>
        <location evidence="1">Membrane</location>
        <topology evidence="1">Multi-pass membrane protein</topology>
    </subcellularLocation>
</comment>
<feature type="domain" description="G-protein coupled receptors family 2 profile 2" evidence="14">
    <location>
        <begin position="140"/>
        <end position="402"/>
    </location>
</feature>
<dbReference type="OrthoDB" id="5967113at2759"/>
<dbReference type="GO" id="GO:0070873">
    <property type="term" value="P:regulation of glycogen metabolic process"/>
    <property type="evidence" value="ECO:0007669"/>
    <property type="project" value="Ensembl"/>
</dbReference>
<dbReference type="FunFam" id="1.20.1070.10:FF:000133">
    <property type="entry name" value="Glucagon receptor a"/>
    <property type="match status" value="1"/>
</dbReference>
<dbReference type="GO" id="GO:0042593">
    <property type="term" value="P:glucose homeostasis"/>
    <property type="evidence" value="ECO:0007669"/>
    <property type="project" value="Ensembl"/>
</dbReference>
<keyword evidence="5" id="KW-0297">G-protein coupled receptor</keyword>
<keyword evidence="16" id="KW-1185">Reference proteome</keyword>
<dbReference type="GO" id="GO:0010628">
    <property type="term" value="P:positive regulation of gene expression"/>
    <property type="evidence" value="ECO:0007669"/>
    <property type="project" value="Ensembl"/>
</dbReference>
<feature type="transmembrane region" description="Helical" evidence="12">
    <location>
        <begin position="177"/>
        <end position="197"/>
    </location>
</feature>
<dbReference type="PROSITE" id="PS50261">
    <property type="entry name" value="G_PROTEIN_RECEP_F2_4"/>
    <property type="match status" value="1"/>
</dbReference>
<dbReference type="InterPro" id="IPR017983">
    <property type="entry name" value="GPCR_2_secretin-like_CS"/>
</dbReference>
<evidence type="ECO:0000256" key="9">
    <source>
        <dbReference type="ARBA" id="ARBA00023180"/>
    </source>
</evidence>
<feature type="transmembrane region" description="Helical" evidence="12">
    <location>
        <begin position="234"/>
        <end position="256"/>
    </location>
</feature>
<feature type="region of interest" description="Disordered" evidence="11">
    <location>
        <begin position="45"/>
        <end position="82"/>
    </location>
</feature>
<dbReference type="SUPFAM" id="SSF81321">
    <property type="entry name" value="Family A G protein-coupled receptor-like"/>
    <property type="match status" value="1"/>
</dbReference>
<reference evidence="15" key="1">
    <citation type="submission" date="2020-11" db="EMBL/GenBank/DDBJ databases">
        <title>Gallus gallus (Chicken) genome, bGalGal1, GRCg7b, maternal haplotype autosomes + Z &amp; W.</title>
        <authorList>
            <person name="Warren W."/>
            <person name="Formenti G."/>
            <person name="Fedrigo O."/>
            <person name="Haase B."/>
            <person name="Mountcastle J."/>
            <person name="Balacco J."/>
            <person name="Tracey A."/>
            <person name="Schneider V."/>
            <person name="Okimoto R."/>
            <person name="Cheng H."/>
            <person name="Hawken R."/>
            <person name="Howe K."/>
            <person name="Jarvis E.D."/>
        </authorList>
    </citation>
    <scope>NUCLEOTIDE SEQUENCE [LARGE SCALE GENOMIC DNA]</scope>
    <source>
        <strain evidence="15">Broiler</strain>
    </source>
</reference>
<dbReference type="PANTHER" id="PTHR45620">
    <property type="entry name" value="PDF RECEPTOR-LIKE PROTEIN-RELATED"/>
    <property type="match status" value="1"/>
</dbReference>
<dbReference type="InterPro" id="IPR003290">
    <property type="entry name" value="GPCR_2_GLP1/glucagon_rcpt"/>
</dbReference>
<keyword evidence="3 13" id="KW-0732">Signal</keyword>
<dbReference type="CDD" id="cd15267">
    <property type="entry name" value="7tmB1_GCGR"/>
    <property type="match status" value="1"/>
</dbReference>
<feature type="transmembrane region" description="Helical" evidence="12">
    <location>
        <begin position="303"/>
        <end position="324"/>
    </location>
</feature>
<keyword evidence="6 12" id="KW-0472">Membrane</keyword>
<dbReference type="PANTHER" id="PTHR45620:SF29">
    <property type="entry name" value="GLUCAGON RECEPTOR"/>
    <property type="match status" value="1"/>
</dbReference>
<evidence type="ECO:0000256" key="11">
    <source>
        <dbReference type="SAM" id="MobiDB-lite"/>
    </source>
</evidence>
<keyword evidence="8" id="KW-0675">Receptor</keyword>
<dbReference type="GO" id="GO:0007189">
    <property type="term" value="P:adenylate cyclase-activating G protein-coupled receptor signaling pathway"/>
    <property type="evidence" value="ECO:0000318"/>
    <property type="project" value="GO_Central"/>
</dbReference>
<dbReference type="PROSITE" id="PS00650">
    <property type="entry name" value="G_PROTEIN_RECEP_F2_2"/>
    <property type="match status" value="1"/>
</dbReference>
<dbReference type="PRINTS" id="PR00249">
    <property type="entry name" value="GPCRSECRETIN"/>
</dbReference>
<dbReference type="GO" id="GO:0005886">
    <property type="term" value="C:plasma membrane"/>
    <property type="evidence" value="ECO:0000318"/>
    <property type="project" value="GO_Central"/>
</dbReference>
<sequence>MSQPHLLALLLLLLCCQGPSAQITNFLFESWKAYSEECHRNMSRMPAPTEPLTSSPAGPTHCRTPPSTSPAPGSCPGTRKLPHHPPPHAVKHRYVFKTCGPDGQWVTGPKGQSLRDATQCQIDAEDLEAQEKFAKTYGSFKVMYTVGYSVSLCALLLALAVLLGFSKLHCMRNYIHMNLFASFIVKGVSVLVIDALLKTHYSDKIDDYNVRIWLSDEAAAGCRAATVFMQYGIVANYCWLLVEGIYLHNLLVVAVFSERSYFTLYLCIGWGAPVLFLIPWVVVKFLYENIQCWSTNHNMGFWWILRFPVFLAILINFFIFIRIIQILVSKLRAHQMRYTDYKFRLAKSTLTLIPLLGIHEVIFAFITDEHAQGTLRYVKLFFDLFLSSFQGMLVAILYCFVNKEVQAELLKRWQRWKLGKDLAEEYKHTYSHAPSARNGAGGCEKHQLVGGCANGMGRGTAVRSGSHYLESSGRGAAEQLAMGEQHHCYEFPETTAESHF</sequence>
<dbReference type="InterPro" id="IPR036445">
    <property type="entry name" value="GPCR_2_extracell_dom_sf"/>
</dbReference>
<evidence type="ECO:0000256" key="13">
    <source>
        <dbReference type="SAM" id="SignalP"/>
    </source>
</evidence>
<dbReference type="GO" id="GO:0007166">
    <property type="term" value="P:cell surface receptor signaling pathway"/>
    <property type="evidence" value="ECO:0007669"/>
    <property type="project" value="InterPro"/>
</dbReference>
<dbReference type="PRINTS" id="PR01354">
    <property type="entry name" value="GLUCAGONR"/>
</dbReference>
<dbReference type="Gene3D" id="1.20.1070.10">
    <property type="entry name" value="Rhodopsin 7-helix transmembrane proteins"/>
    <property type="match status" value="1"/>
</dbReference>
<reference evidence="15" key="3">
    <citation type="submission" date="2025-09" db="UniProtKB">
        <authorList>
            <consortium name="Ensembl"/>
        </authorList>
    </citation>
    <scope>IDENTIFICATION</scope>
    <source>
        <strain evidence="15">broiler</strain>
    </source>
</reference>
<evidence type="ECO:0000256" key="5">
    <source>
        <dbReference type="ARBA" id="ARBA00023040"/>
    </source>
</evidence>
<evidence type="ECO:0000256" key="7">
    <source>
        <dbReference type="ARBA" id="ARBA00023157"/>
    </source>
</evidence>
<evidence type="ECO:0000313" key="15">
    <source>
        <dbReference type="Ensembl" id="ENSGALP00010043675.1"/>
    </source>
</evidence>
<evidence type="ECO:0000256" key="12">
    <source>
        <dbReference type="SAM" id="Phobius"/>
    </source>
</evidence>
<organism evidence="15 16">
    <name type="scientific">Gallus gallus</name>
    <name type="common">Chicken</name>
    <dbReference type="NCBI Taxonomy" id="9031"/>
    <lineage>
        <taxon>Eukaryota</taxon>
        <taxon>Metazoa</taxon>
        <taxon>Chordata</taxon>
        <taxon>Craniata</taxon>
        <taxon>Vertebrata</taxon>
        <taxon>Euteleostomi</taxon>
        <taxon>Archelosauria</taxon>
        <taxon>Archosauria</taxon>
        <taxon>Dinosauria</taxon>
        <taxon>Saurischia</taxon>
        <taxon>Theropoda</taxon>
        <taxon>Coelurosauria</taxon>
        <taxon>Aves</taxon>
        <taxon>Neognathae</taxon>
        <taxon>Galloanserae</taxon>
        <taxon>Galliformes</taxon>
        <taxon>Phasianidae</taxon>
        <taxon>Phasianinae</taxon>
        <taxon>Gallus</taxon>
    </lineage>
</organism>
<dbReference type="Gene3D" id="4.10.1240.10">
    <property type="entry name" value="GPCR, family 2, extracellular hormone receptor domain"/>
    <property type="match status" value="1"/>
</dbReference>
<dbReference type="GeneTree" id="ENSGT00940000157969"/>
<dbReference type="InterPro" id="IPR050332">
    <property type="entry name" value="GPCR_2"/>
</dbReference>
<feature type="transmembrane region" description="Helical" evidence="12">
    <location>
        <begin position="378"/>
        <end position="401"/>
    </location>
</feature>
<evidence type="ECO:0000256" key="1">
    <source>
        <dbReference type="ARBA" id="ARBA00004141"/>
    </source>
</evidence>
<evidence type="ECO:0000256" key="8">
    <source>
        <dbReference type="ARBA" id="ARBA00023170"/>
    </source>
</evidence>